<evidence type="ECO:0008006" key="3">
    <source>
        <dbReference type="Google" id="ProtNLM"/>
    </source>
</evidence>
<evidence type="ECO:0000313" key="1">
    <source>
        <dbReference type="EMBL" id="MFC5409866.1"/>
    </source>
</evidence>
<reference evidence="2" key="1">
    <citation type="journal article" date="2019" name="Int. J. Syst. Evol. Microbiol.">
        <title>The Global Catalogue of Microorganisms (GCM) 10K type strain sequencing project: providing services to taxonomists for standard genome sequencing and annotation.</title>
        <authorList>
            <consortium name="The Broad Institute Genomics Platform"/>
            <consortium name="The Broad Institute Genome Sequencing Center for Infectious Disease"/>
            <person name="Wu L."/>
            <person name="Ma J."/>
        </authorList>
    </citation>
    <scope>NUCLEOTIDE SEQUENCE [LARGE SCALE GENOMIC DNA]</scope>
    <source>
        <strain evidence="2">CCUG 55250</strain>
    </source>
</reference>
<organism evidence="1 2">
    <name type="scientific">Larkinella bovis</name>
    <dbReference type="NCBI Taxonomy" id="683041"/>
    <lineage>
        <taxon>Bacteria</taxon>
        <taxon>Pseudomonadati</taxon>
        <taxon>Bacteroidota</taxon>
        <taxon>Cytophagia</taxon>
        <taxon>Cytophagales</taxon>
        <taxon>Spirosomataceae</taxon>
        <taxon>Larkinella</taxon>
    </lineage>
</organism>
<protein>
    <recommendedName>
        <fullName evidence="3">DUF4905 domain-containing protein</fullName>
    </recommendedName>
</protein>
<sequence length="284" mass="32008">MSQNQLPIAFQLSFSESVWRLIFEQVDLAPPRFVAELRSHETQRLTYVTAELPPGTLLSQIQPAVPFHSALVGLWNGLALYHRFDNNRLPVPTALGAVDPKTGQIRWEWPQHTLKAANAELVWAQRASLTDTTLSPVVVFRLSDGEPVETAIKPPAGHNSRLQFPVSYTTSSPWWPVIDRFLKKMGQIQPIESVDYLEVADKLIFSYYYREPNDRLRSSLLITDRRQTIWLHQPTGPGIETTGLPSDASARPLVGTGSFCVWQNQLITQLNSTCITSYFLTPTP</sequence>
<name>A0ABW0I9C0_9BACT</name>
<proteinExistence type="predicted"/>
<keyword evidence="2" id="KW-1185">Reference proteome</keyword>
<comment type="caution">
    <text evidence="1">The sequence shown here is derived from an EMBL/GenBank/DDBJ whole genome shotgun (WGS) entry which is preliminary data.</text>
</comment>
<dbReference type="EMBL" id="JBHSMA010000002">
    <property type="protein sequence ID" value="MFC5409866.1"/>
    <property type="molecule type" value="Genomic_DNA"/>
</dbReference>
<dbReference type="Proteomes" id="UP001596106">
    <property type="component" value="Unassembled WGS sequence"/>
</dbReference>
<gene>
    <name evidence="1" type="ORF">ACFPMF_11140</name>
</gene>
<evidence type="ECO:0000313" key="2">
    <source>
        <dbReference type="Proteomes" id="UP001596106"/>
    </source>
</evidence>
<accession>A0ABW0I9C0</accession>
<dbReference type="RefSeq" id="WP_379844496.1">
    <property type="nucleotide sequence ID" value="NZ_JBHSMA010000002.1"/>
</dbReference>